<evidence type="ECO:0000256" key="3">
    <source>
        <dbReference type="ARBA" id="ARBA00022475"/>
    </source>
</evidence>
<dbReference type="Pfam" id="PF00528">
    <property type="entry name" value="BPD_transp_1"/>
    <property type="match status" value="1"/>
</dbReference>
<evidence type="ECO:0000313" key="9">
    <source>
        <dbReference type="EMBL" id="TBL79414.1"/>
    </source>
</evidence>
<protein>
    <submittedName>
        <fullName evidence="9">Carbohydrate ABC transporter permease</fullName>
    </submittedName>
</protein>
<dbReference type="SUPFAM" id="SSF161098">
    <property type="entry name" value="MetI-like"/>
    <property type="match status" value="1"/>
</dbReference>
<evidence type="ECO:0000256" key="4">
    <source>
        <dbReference type="ARBA" id="ARBA00022692"/>
    </source>
</evidence>
<feature type="transmembrane region" description="Helical" evidence="7">
    <location>
        <begin position="7"/>
        <end position="29"/>
    </location>
</feature>
<accession>A0A4Q9DRJ9</accession>
<reference evidence="9 10" key="1">
    <citation type="submission" date="2019-02" db="EMBL/GenBank/DDBJ databases">
        <title>Paenibacillus sp. nov., isolated from surface-sterilized tissue of Thalictrum simplex L.</title>
        <authorList>
            <person name="Tuo L."/>
        </authorList>
    </citation>
    <scope>NUCLEOTIDE SEQUENCE [LARGE SCALE GENOMIC DNA]</scope>
    <source>
        <strain evidence="9 10">N2SHLJ1</strain>
    </source>
</reference>
<dbReference type="CDD" id="cd06261">
    <property type="entry name" value="TM_PBP2"/>
    <property type="match status" value="1"/>
</dbReference>
<dbReference type="PANTHER" id="PTHR43744:SF9">
    <property type="entry name" value="POLYGALACTURONAN_RHAMNOGALACTURONAN TRANSPORT SYSTEM PERMEASE PROTEIN YTCP"/>
    <property type="match status" value="1"/>
</dbReference>
<feature type="transmembrane region" description="Helical" evidence="7">
    <location>
        <begin position="141"/>
        <end position="161"/>
    </location>
</feature>
<evidence type="ECO:0000259" key="8">
    <source>
        <dbReference type="PROSITE" id="PS50928"/>
    </source>
</evidence>
<dbReference type="GO" id="GO:0055085">
    <property type="term" value="P:transmembrane transport"/>
    <property type="evidence" value="ECO:0007669"/>
    <property type="project" value="InterPro"/>
</dbReference>
<feature type="transmembrane region" description="Helical" evidence="7">
    <location>
        <begin position="108"/>
        <end position="129"/>
    </location>
</feature>
<evidence type="ECO:0000256" key="1">
    <source>
        <dbReference type="ARBA" id="ARBA00004651"/>
    </source>
</evidence>
<feature type="transmembrane region" description="Helical" evidence="7">
    <location>
        <begin position="257"/>
        <end position="276"/>
    </location>
</feature>
<proteinExistence type="inferred from homology"/>
<keyword evidence="5 7" id="KW-1133">Transmembrane helix</keyword>
<evidence type="ECO:0000256" key="6">
    <source>
        <dbReference type="ARBA" id="ARBA00023136"/>
    </source>
</evidence>
<keyword evidence="3" id="KW-1003">Cell membrane</keyword>
<dbReference type="Proteomes" id="UP000293142">
    <property type="component" value="Unassembled WGS sequence"/>
</dbReference>
<comment type="caution">
    <text evidence="9">The sequence shown here is derived from an EMBL/GenBank/DDBJ whole genome shotgun (WGS) entry which is preliminary data.</text>
</comment>
<comment type="similarity">
    <text evidence="7">Belongs to the binding-protein-dependent transport system permease family.</text>
</comment>
<evidence type="ECO:0000256" key="5">
    <source>
        <dbReference type="ARBA" id="ARBA00022989"/>
    </source>
</evidence>
<keyword evidence="2 7" id="KW-0813">Transport</keyword>
<evidence type="ECO:0000256" key="7">
    <source>
        <dbReference type="RuleBase" id="RU363032"/>
    </source>
</evidence>
<dbReference type="AlphaFoldDB" id="A0A4Q9DRJ9"/>
<dbReference type="InterPro" id="IPR035906">
    <property type="entry name" value="MetI-like_sf"/>
</dbReference>
<keyword evidence="4 7" id="KW-0812">Transmembrane</keyword>
<dbReference type="Gene3D" id="1.10.3720.10">
    <property type="entry name" value="MetI-like"/>
    <property type="match status" value="1"/>
</dbReference>
<dbReference type="EMBL" id="SIRE01000007">
    <property type="protein sequence ID" value="TBL79414.1"/>
    <property type="molecule type" value="Genomic_DNA"/>
</dbReference>
<name>A0A4Q9DRJ9_9BACL</name>
<organism evidence="9 10">
    <name type="scientific">Paenibacillus thalictri</name>
    <dbReference type="NCBI Taxonomy" id="2527873"/>
    <lineage>
        <taxon>Bacteria</taxon>
        <taxon>Bacillati</taxon>
        <taxon>Bacillota</taxon>
        <taxon>Bacilli</taxon>
        <taxon>Bacillales</taxon>
        <taxon>Paenibacillaceae</taxon>
        <taxon>Paenibacillus</taxon>
    </lineage>
</organism>
<gene>
    <name evidence="9" type="ORF">EYB31_10885</name>
</gene>
<dbReference type="PANTHER" id="PTHR43744">
    <property type="entry name" value="ABC TRANSPORTER PERMEASE PROTEIN MG189-RELATED-RELATED"/>
    <property type="match status" value="1"/>
</dbReference>
<evidence type="ECO:0000256" key="2">
    <source>
        <dbReference type="ARBA" id="ARBA00022448"/>
    </source>
</evidence>
<comment type="subcellular location">
    <subcellularLocation>
        <location evidence="1 7">Cell membrane</location>
        <topology evidence="1 7">Multi-pass membrane protein</topology>
    </subcellularLocation>
</comment>
<dbReference type="PROSITE" id="PS50928">
    <property type="entry name" value="ABC_TM1"/>
    <property type="match status" value="1"/>
</dbReference>
<dbReference type="OrthoDB" id="153186at2"/>
<feature type="transmembrane region" description="Helical" evidence="7">
    <location>
        <begin position="78"/>
        <end position="99"/>
    </location>
</feature>
<dbReference type="RefSeq" id="WP_131013358.1">
    <property type="nucleotide sequence ID" value="NZ_SIRE01000007.1"/>
</dbReference>
<keyword evidence="6 7" id="KW-0472">Membrane</keyword>
<keyword evidence="10" id="KW-1185">Reference proteome</keyword>
<feature type="transmembrane region" description="Helical" evidence="7">
    <location>
        <begin position="182"/>
        <end position="204"/>
    </location>
</feature>
<feature type="domain" description="ABC transmembrane type-1" evidence="8">
    <location>
        <begin position="74"/>
        <end position="275"/>
    </location>
</feature>
<sequence>MRQRKLYVFDFVNNALLLLLAAVCVYPFFNILSVSLSDGLAVISGKVYGWPVGFNIETYRYILGNPRLGITTGLLNSLFYTVAGTLIAVTLTFITAYALSRKRLKGRYYIMLLFLFTWVFEAGLIPNYLVNNALGLVNSRWVMLIPGAINTFLLIITRSFLDAIPGELEESAFIDGANDLQMLGRIFFPLSTPVLATISVFYAVSIWNAFMVPLIYLQDSKLHPIQLVLYKLIIKRDGGTSFENLTVNGFQILPNNIEAATIFLAIFPILFVYPFAQKYFTKGMLVGSLKG</sequence>
<dbReference type="InterPro" id="IPR000515">
    <property type="entry name" value="MetI-like"/>
</dbReference>
<dbReference type="GO" id="GO:0005886">
    <property type="term" value="C:plasma membrane"/>
    <property type="evidence" value="ECO:0007669"/>
    <property type="project" value="UniProtKB-SubCell"/>
</dbReference>
<evidence type="ECO:0000313" key="10">
    <source>
        <dbReference type="Proteomes" id="UP000293142"/>
    </source>
</evidence>